<protein>
    <submittedName>
        <fullName evidence="2">RNA polymerase sigma factor WhiG</fullName>
    </submittedName>
</protein>
<dbReference type="InterPro" id="IPR013324">
    <property type="entry name" value="RNA_pol_sigma_r3/r4-like"/>
</dbReference>
<evidence type="ECO:0000313" key="3">
    <source>
        <dbReference type="Proteomes" id="UP000823616"/>
    </source>
</evidence>
<reference evidence="2" key="2">
    <citation type="journal article" date="2021" name="PeerJ">
        <title>Extensive microbial diversity within the chicken gut microbiome revealed by metagenomics and culture.</title>
        <authorList>
            <person name="Gilroy R."/>
            <person name="Ravi A."/>
            <person name="Getino M."/>
            <person name="Pursley I."/>
            <person name="Horton D.L."/>
            <person name="Alikhan N.F."/>
            <person name="Baker D."/>
            <person name="Gharbi K."/>
            <person name="Hall N."/>
            <person name="Watson M."/>
            <person name="Adriaenssens E.M."/>
            <person name="Foster-Nyarko E."/>
            <person name="Jarju S."/>
            <person name="Secka A."/>
            <person name="Antonio M."/>
            <person name="Oren A."/>
            <person name="Chaudhuri R.R."/>
            <person name="La Ragione R."/>
            <person name="Hildebrand F."/>
            <person name="Pallen M.J."/>
        </authorList>
    </citation>
    <scope>NUCLEOTIDE SEQUENCE</scope>
    <source>
        <strain evidence="2">B3-4054</strain>
    </source>
</reference>
<dbReference type="SUPFAM" id="SSF88659">
    <property type="entry name" value="Sigma3 and sigma4 domains of RNA polymerase sigma factors"/>
    <property type="match status" value="1"/>
</dbReference>
<dbReference type="Pfam" id="PF04545">
    <property type="entry name" value="Sigma70_r4"/>
    <property type="match status" value="1"/>
</dbReference>
<evidence type="ECO:0000313" key="2">
    <source>
        <dbReference type="EMBL" id="MBO8450692.1"/>
    </source>
</evidence>
<sequence>YYYEDLTLREIGQVLNVTESRVSQLHSKANERLRAKLTNMKRGIV</sequence>
<name>A0A9D9HHW0_9SPIR</name>
<dbReference type="EMBL" id="JADIMS010000115">
    <property type="protein sequence ID" value="MBO8450692.1"/>
    <property type="molecule type" value="Genomic_DNA"/>
</dbReference>
<feature type="non-terminal residue" evidence="2">
    <location>
        <position position="1"/>
    </location>
</feature>
<dbReference type="Gene3D" id="1.20.140.160">
    <property type="match status" value="1"/>
</dbReference>
<gene>
    <name evidence="2" type="ORF">IAA96_06265</name>
</gene>
<dbReference type="InterPro" id="IPR007630">
    <property type="entry name" value="RNA_pol_sigma70_r4"/>
</dbReference>
<dbReference type="Proteomes" id="UP000823616">
    <property type="component" value="Unassembled WGS sequence"/>
</dbReference>
<dbReference type="AlphaFoldDB" id="A0A9D9HHW0"/>
<dbReference type="GO" id="GO:0006352">
    <property type="term" value="P:DNA-templated transcription initiation"/>
    <property type="evidence" value="ECO:0007669"/>
    <property type="project" value="InterPro"/>
</dbReference>
<feature type="domain" description="RNA polymerase sigma-70 region 4" evidence="1">
    <location>
        <begin position="1"/>
        <end position="35"/>
    </location>
</feature>
<accession>A0A9D9HHW0</accession>
<evidence type="ECO:0000259" key="1">
    <source>
        <dbReference type="Pfam" id="PF04545"/>
    </source>
</evidence>
<reference evidence="2" key="1">
    <citation type="submission" date="2020-10" db="EMBL/GenBank/DDBJ databases">
        <authorList>
            <person name="Gilroy R."/>
        </authorList>
    </citation>
    <scope>NUCLEOTIDE SEQUENCE</scope>
    <source>
        <strain evidence="2">B3-4054</strain>
    </source>
</reference>
<dbReference type="GO" id="GO:0003700">
    <property type="term" value="F:DNA-binding transcription factor activity"/>
    <property type="evidence" value="ECO:0007669"/>
    <property type="project" value="InterPro"/>
</dbReference>
<proteinExistence type="predicted"/>
<organism evidence="2 3">
    <name type="scientific">Candidatus Avitreponema avistercoris</name>
    <dbReference type="NCBI Taxonomy" id="2840705"/>
    <lineage>
        <taxon>Bacteria</taxon>
        <taxon>Pseudomonadati</taxon>
        <taxon>Spirochaetota</taxon>
        <taxon>Spirochaetia</taxon>
        <taxon>Spirochaetales</taxon>
        <taxon>Candidatus Avitreponema</taxon>
    </lineage>
</organism>
<comment type="caution">
    <text evidence="2">The sequence shown here is derived from an EMBL/GenBank/DDBJ whole genome shotgun (WGS) entry which is preliminary data.</text>
</comment>